<dbReference type="GO" id="GO:0016491">
    <property type="term" value="F:oxidoreductase activity"/>
    <property type="evidence" value="ECO:0007669"/>
    <property type="project" value="UniProtKB-KW"/>
</dbReference>
<dbReference type="InterPro" id="IPR025337">
    <property type="entry name" value="Questin_oxidase-like"/>
</dbReference>
<keyword evidence="1" id="KW-0560">Oxidoreductase</keyword>
<protein>
    <submittedName>
        <fullName evidence="2">Uncharacterized protein</fullName>
    </submittedName>
</protein>
<proteinExistence type="predicted"/>
<keyword evidence="3" id="KW-1185">Reference proteome</keyword>
<dbReference type="AlphaFoldDB" id="A0A9Q8YZU2"/>
<dbReference type="PANTHER" id="PTHR35870">
    <property type="entry name" value="PROTEIN, PUTATIVE (AFU_ORTHOLOGUE AFUA_5G03330)-RELATED"/>
    <property type="match status" value="1"/>
</dbReference>
<gene>
    <name evidence="2" type="ORF">yc1106_00281</name>
</gene>
<evidence type="ECO:0000313" key="3">
    <source>
        <dbReference type="Proteomes" id="UP001056012"/>
    </source>
</evidence>
<dbReference type="Proteomes" id="UP001056012">
    <property type="component" value="Chromosome 1"/>
</dbReference>
<organism evidence="2 3">
    <name type="scientific">Curvularia clavata</name>
    <dbReference type="NCBI Taxonomy" id="95742"/>
    <lineage>
        <taxon>Eukaryota</taxon>
        <taxon>Fungi</taxon>
        <taxon>Dikarya</taxon>
        <taxon>Ascomycota</taxon>
        <taxon>Pezizomycotina</taxon>
        <taxon>Dothideomycetes</taxon>
        <taxon>Pleosporomycetidae</taxon>
        <taxon>Pleosporales</taxon>
        <taxon>Pleosporineae</taxon>
        <taxon>Pleosporaceae</taxon>
        <taxon>Curvularia</taxon>
    </lineage>
</organism>
<evidence type="ECO:0000256" key="1">
    <source>
        <dbReference type="ARBA" id="ARBA00023002"/>
    </source>
</evidence>
<evidence type="ECO:0000313" key="2">
    <source>
        <dbReference type="EMBL" id="USP73007.1"/>
    </source>
</evidence>
<accession>A0A9Q8YZU2</accession>
<dbReference type="Pfam" id="PF14027">
    <property type="entry name" value="Questin_oxidase"/>
    <property type="match status" value="1"/>
</dbReference>
<dbReference type="EMBL" id="CP089274">
    <property type="protein sequence ID" value="USP73007.1"/>
    <property type="molecule type" value="Genomic_DNA"/>
</dbReference>
<dbReference type="VEuPathDB" id="FungiDB:yc1106_00281"/>
<name>A0A9Q8YZU2_CURCL</name>
<reference evidence="2" key="1">
    <citation type="submission" date="2021-12" db="EMBL/GenBank/DDBJ databases">
        <title>Curvularia clavata genome.</title>
        <authorList>
            <person name="Cao Y."/>
        </authorList>
    </citation>
    <scope>NUCLEOTIDE SEQUENCE</scope>
    <source>
        <strain evidence="2">Yc1106</strain>
    </source>
</reference>
<dbReference type="OrthoDB" id="10004862at2759"/>
<sequence>MATASRVHLTPSLAPQLSYSVETITPESAEKTSRLLQLNHEQHHVYFNHEGFHNHIVHHLLTLFALGAPPSQLQKAYDINAPYQRPAEPISPSIITSLHDPSSFRSHLGKEKHYHSFLVFFQQEIDAKGWEQVLQEYLFSGTEVAEDLLVRMYAGFLHPIIHLGFGVEFKQPAIVAEALAQGAVHDSWIGELFVECERKVGDKKGKTGEKKSIMQILEECRKDEKVRESARFSDANKIRDGIMKRAKEEMVAYAAQYVVEEEDVERATAEMIDAAVYFAAAAQRPPQQVKFDFFFIHCVNSSIFFSAFLSPSSGLSPANQRRLLQWKIWIDITMYVSRGSPELLRDEIENYVPKHNGDMQGVIERVRKIEDDGHACKLVRAILNAEKVSRDRGQVTGDMWRKVGHMAVDSVEAGEPMWVRSCGFEKAWENVPLRDGARL</sequence>
<dbReference type="PANTHER" id="PTHR35870:SF1">
    <property type="entry name" value="PROTEIN, PUTATIVE (AFU_ORTHOLOGUE AFUA_5G03330)-RELATED"/>
    <property type="match status" value="1"/>
</dbReference>